<dbReference type="GO" id="GO:0003785">
    <property type="term" value="F:actin monomer binding"/>
    <property type="evidence" value="ECO:0007669"/>
    <property type="project" value="TreeGrafter"/>
</dbReference>
<dbReference type="PANTHER" id="PTHR13759:SF1">
    <property type="entry name" value="TWINFILIN"/>
    <property type="match status" value="1"/>
</dbReference>
<dbReference type="GO" id="GO:0051016">
    <property type="term" value="P:barbed-end actin filament capping"/>
    <property type="evidence" value="ECO:0007669"/>
    <property type="project" value="TreeGrafter"/>
</dbReference>
<evidence type="ECO:0000256" key="8">
    <source>
        <dbReference type="SAM" id="MobiDB-lite"/>
    </source>
</evidence>
<dbReference type="OMA" id="YLFKHTH"/>
<organism evidence="11">
    <name type="scientific">Schizophyllum commune (strain H4-8 / FGSC 9210)</name>
    <name type="common">Split gill fungus</name>
    <dbReference type="NCBI Taxonomy" id="578458"/>
    <lineage>
        <taxon>Eukaryota</taxon>
        <taxon>Fungi</taxon>
        <taxon>Dikarya</taxon>
        <taxon>Basidiomycota</taxon>
        <taxon>Agaricomycotina</taxon>
        <taxon>Agaricomycetes</taxon>
        <taxon>Agaricomycetidae</taxon>
        <taxon>Agaricales</taxon>
        <taxon>Schizophyllaceae</taxon>
        <taxon>Schizophyllum</taxon>
    </lineage>
</organism>
<evidence type="ECO:0000259" key="9">
    <source>
        <dbReference type="PROSITE" id="PS51263"/>
    </source>
</evidence>
<dbReference type="Proteomes" id="UP000007431">
    <property type="component" value="Unassembled WGS sequence"/>
</dbReference>
<dbReference type="GeneID" id="9595494"/>
<dbReference type="SMART" id="SM00102">
    <property type="entry name" value="ADF"/>
    <property type="match status" value="2"/>
</dbReference>
<keyword evidence="6" id="KW-0206">Cytoskeleton</keyword>
<evidence type="ECO:0000256" key="2">
    <source>
        <dbReference type="ARBA" id="ARBA00009557"/>
    </source>
</evidence>
<keyword evidence="11" id="KW-1185">Reference proteome</keyword>
<dbReference type="HOGENOM" id="CLU_031995_0_1_1"/>
<dbReference type="FunFam" id="3.40.20.10:FF:000042">
    <property type="entry name" value="Actin depolymerizing protein"/>
    <property type="match status" value="1"/>
</dbReference>
<dbReference type="Pfam" id="PF00241">
    <property type="entry name" value="Cofilin_ADF"/>
    <property type="match status" value="2"/>
</dbReference>
<evidence type="ECO:0000313" key="10">
    <source>
        <dbReference type="EMBL" id="EFJ00884.1"/>
    </source>
</evidence>
<dbReference type="CDD" id="cd11285">
    <property type="entry name" value="ADF_Twf-N_like"/>
    <property type="match status" value="1"/>
</dbReference>
<keyword evidence="4" id="KW-0677">Repeat</keyword>
<dbReference type="GO" id="GO:0030042">
    <property type="term" value="P:actin filament depolymerization"/>
    <property type="evidence" value="ECO:0007669"/>
    <property type="project" value="TreeGrafter"/>
</dbReference>
<protein>
    <recommendedName>
        <fullName evidence="9">ADF-H domain-containing protein</fullName>
    </recommendedName>
</protein>
<evidence type="ECO:0000256" key="3">
    <source>
        <dbReference type="ARBA" id="ARBA00022490"/>
    </source>
</evidence>
<dbReference type="GO" id="GO:0005737">
    <property type="term" value="C:cytoplasm"/>
    <property type="evidence" value="ECO:0007669"/>
    <property type="project" value="TreeGrafter"/>
</dbReference>
<sequence length="355" mass="38512">MATSGIGVSQDLAATFSSAVQDKSTRFLKVVIQNESLVHAASVPVGGQLADDLPKLQELLEDAEPAYILAKLDAPSSDWLAIHYVPDNAKVRDKMLYASTRNALMRALGSATFTDNIYATSKDDVTPEAYAAHLRHLAAPKPLSAREKEIEDVKAAEREGGINQYEGARRRVTDLVNTGVGFEWNDDAAQAVKELGEADDCRVVVLTVEMPAEKLALQSSRETTIQDLASVLPKTDPCYVLFAWPQSHTSPPRREIIFIYSCPSSSPIKYRMLCASGALMIQRGAQAILNDAGTQSHIATRKIETSDPSTIDEALLVSELDLVSTRTSSDIVGATPNPPPTTTFAKPRGPPRRPR</sequence>
<keyword evidence="3" id="KW-0963">Cytoplasm</keyword>
<dbReference type="GO" id="GO:0051015">
    <property type="term" value="F:actin filament binding"/>
    <property type="evidence" value="ECO:0007669"/>
    <property type="project" value="TreeGrafter"/>
</dbReference>
<evidence type="ECO:0000256" key="4">
    <source>
        <dbReference type="ARBA" id="ARBA00022737"/>
    </source>
</evidence>
<dbReference type="STRING" id="578458.D8PVM3"/>
<dbReference type="eggNOG" id="KOG1747">
    <property type="taxonomic scope" value="Eukaryota"/>
</dbReference>
<dbReference type="AlphaFoldDB" id="D8PVM3"/>
<comment type="similarity">
    <text evidence="2">Belongs to the actin-binding proteins ADF family. Twinfilin subfamily.</text>
</comment>
<dbReference type="FunCoup" id="D8PVM3">
    <property type="interactions" value="177"/>
</dbReference>
<keyword evidence="5" id="KW-0009">Actin-binding</keyword>
<gene>
    <name evidence="10" type="ORF">SCHCODRAFT_84421</name>
</gene>
<dbReference type="RefSeq" id="XP_003035786.1">
    <property type="nucleotide sequence ID" value="XM_003035740.1"/>
</dbReference>
<feature type="domain" description="ADF-H" evidence="9">
    <location>
        <begin position="5"/>
        <end position="135"/>
    </location>
</feature>
<dbReference type="OrthoDB" id="10006997at2759"/>
<dbReference type="InParanoid" id="D8PVM3"/>
<evidence type="ECO:0000256" key="1">
    <source>
        <dbReference type="ARBA" id="ARBA00004245"/>
    </source>
</evidence>
<dbReference type="EMBL" id="GL377303">
    <property type="protein sequence ID" value="EFJ00884.1"/>
    <property type="molecule type" value="Genomic_DNA"/>
</dbReference>
<dbReference type="Gene3D" id="3.40.20.10">
    <property type="entry name" value="Severin"/>
    <property type="match status" value="2"/>
</dbReference>
<feature type="region of interest" description="Disordered" evidence="8">
    <location>
        <begin position="328"/>
        <end position="355"/>
    </location>
</feature>
<dbReference type="VEuPathDB" id="FungiDB:SCHCODRAFT_02526105"/>
<accession>D8PVM3</accession>
<dbReference type="PANTHER" id="PTHR13759">
    <property type="entry name" value="TWINFILIN"/>
    <property type="match status" value="1"/>
</dbReference>
<reference evidence="10 11" key="1">
    <citation type="journal article" date="2010" name="Nat. Biotechnol.">
        <title>Genome sequence of the model mushroom Schizophyllum commune.</title>
        <authorList>
            <person name="Ohm R.A."/>
            <person name="de Jong J.F."/>
            <person name="Lugones L.G."/>
            <person name="Aerts A."/>
            <person name="Kothe E."/>
            <person name="Stajich J.E."/>
            <person name="de Vries R.P."/>
            <person name="Record E."/>
            <person name="Levasseur A."/>
            <person name="Baker S.E."/>
            <person name="Bartholomew K.A."/>
            <person name="Coutinho P.M."/>
            <person name="Erdmann S."/>
            <person name="Fowler T.J."/>
            <person name="Gathman A.C."/>
            <person name="Lombard V."/>
            <person name="Henrissat B."/>
            <person name="Knabe N."/>
            <person name="Kuees U."/>
            <person name="Lilly W.W."/>
            <person name="Lindquist E."/>
            <person name="Lucas S."/>
            <person name="Magnuson J.K."/>
            <person name="Piumi F."/>
            <person name="Raudaskoski M."/>
            <person name="Salamov A."/>
            <person name="Schmutz J."/>
            <person name="Schwarze F.W.M.R."/>
            <person name="vanKuyk P.A."/>
            <person name="Horton J.S."/>
            <person name="Grigoriev I.V."/>
            <person name="Woesten H.A.B."/>
        </authorList>
    </citation>
    <scope>NUCLEOTIDE SEQUENCE [LARGE SCALE GENOMIC DNA]</scope>
    <source>
        <strain evidence="11">H4-8 / FGSC 9210</strain>
    </source>
</reference>
<dbReference type="KEGG" id="scm:SCHCO_02526105"/>
<dbReference type="InterPro" id="IPR002108">
    <property type="entry name" value="ADF-H"/>
</dbReference>
<name>D8PVM3_SCHCM</name>
<dbReference type="SUPFAM" id="SSF55753">
    <property type="entry name" value="Actin depolymerizing proteins"/>
    <property type="match status" value="2"/>
</dbReference>
<evidence type="ECO:0000256" key="7">
    <source>
        <dbReference type="ARBA" id="ARBA00038532"/>
    </source>
</evidence>
<evidence type="ECO:0000313" key="11">
    <source>
        <dbReference type="Proteomes" id="UP000007431"/>
    </source>
</evidence>
<comment type="subunit">
    <text evidence="7">Interacts with G-actin; ADP-actin form.</text>
</comment>
<dbReference type="GO" id="GO:0005884">
    <property type="term" value="C:actin filament"/>
    <property type="evidence" value="ECO:0007669"/>
    <property type="project" value="TreeGrafter"/>
</dbReference>
<evidence type="ECO:0000256" key="6">
    <source>
        <dbReference type="ARBA" id="ARBA00023212"/>
    </source>
</evidence>
<evidence type="ECO:0000256" key="5">
    <source>
        <dbReference type="ARBA" id="ARBA00023203"/>
    </source>
</evidence>
<comment type="subcellular location">
    <subcellularLocation>
        <location evidence="1">Cytoplasm</location>
        <location evidence="1">Cytoskeleton</location>
    </subcellularLocation>
</comment>
<proteinExistence type="inferred from homology"/>
<feature type="domain" description="ADF-H" evidence="9">
    <location>
        <begin position="179"/>
        <end position="321"/>
    </location>
</feature>
<dbReference type="PROSITE" id="PS51263">
    <property type="entry name" value="ADF_H"/>
    <property type="match status" value="2"/>
</dbReference>
<dbReference type="InterPro" id="IPR028458">
    <property type="entry name" value="Twinfilin"/>
</dbReference>
<dbReference type="InterPro" id="IPR029006">
    <property type="entry name" value="ADF-H/Gelsolin-like_dom_sf"/>
</dbReference>